<dbReference type="InterPro" id="IPR035985">
    <property type="entry name" value="Ubiquitin-activating_enz"/>
</dbReference>
<dbReference type="GO" id="GO:0008641">
    <property type="term" value="F:ubiquitin-like modifier activating enzyme activity"/>
    <property type="evidence" value="ECO:0007669"/>
    <property type="project" value="InterPro"/>
</dbReference>
<sequence>MYVTLNMTAAQHAELRGHLYPGDGNEAVALLLCGHRIGDENTRLVVREVHPVPYARCRRTATRVDWNPAAESDALDRAEREGLVVWKVRSHPNAMRGFSAQDDVSDRELLPIFSAWGEQVSAPSGSAIMLPDGSLLGRYLQGSGEFVELDAVQVVGHDLKRWARTSGTSPSQASHVMAFGEGTFAAISTLSIAVVGCSGTGSPLIEQLARMAPRELILIDPDVVEERNLNRIVHATKDDAEKERPKVEVLKRAIEAMGLGTRVRILKASLWSRQAIRLCGEADVVFGCVDSPDGRYLLNAISIYYTIPYVDLGICVDAIPTSPTTSKVRAACGSVHYLVPGGSSLLSRGLISMADVTAARRAVTDPEGLEREVKEGYVRGVPTSRPAVISINSALASLAVTELIARIAPFRDEPNSNFDQVEVDFAGMTIFQHAHPRSCRSLGAHVGLGDAEPMLGIYMGLEE</sequence>
<dbReference type="Proteomes" id="UP000316471">
    <property type="component" value="Unassembled WGS sequence"/>
</dbReference>
<keyword evidence="3" id="KW-1185">Reference proteome</keyword>
<dbReference type="Gene3D" id="3.40.50.720">
    <property type="entry name" value="NAD(P)-binding Rossmann-like Domain"/>
    <property type="match status" value="1"/>
</dbReference>
<feature type="domain" description="THIF-type NAD/FAD binding fold" evidence="1">
    <location>
        <begin position="175"/>
        <end position="429"/>
    </location>
</feature>
<dbReference type="PANTHER" id="PTHR43267:SF1">
    <property type="entry name" value="TRNA THREONYLCARBAMOYLADENOSINE DEHYDRATASE"/>
    <property type="match status" value="1"/>
</dbReference>
<dbReference type="EMBL" id="VLKP01000017">
    <property type="protein sequence ID" value="TWI06373.1"/>
    <property type="molecule type" value="Genomic_DNA"/>
</dbReference>
<dbReference type="AlphaFoldDB" id="A0A562LFI9"/>
<evidence type="ECO:0000313" key="2">
    <source>
        <dbReference type="EMBL" id="TWI06373.1"/>
    </source>
</evidence>
<accession>A0A562LFI9</accession>
<dbReference type="SUPFAM" id="SSF69572">
    <property type="entry name" value="Activating enzymes of the ubiquitin-like proteins"/>
    <property type="match status" value="1"/>
</dbReference>
<dbReference type="CDD" id="cd01483">
    <property type="entry name" value="E1_enzyme_family"/>
    <property type="match status" value="1"/>
</dbReference>
<dbReference type="OrthoDB" id="6377837at2"/>
<name>A0A562LFI9_9GAMM</name>
<evidence type="ECO:0000259" key="1">
    <source>
        <dbReference type="Pfam" id="PF00899"/>
    </source>
</evidence>
<reference evidence="2 3" key="1">
    <citation type="journal article" date="2015" name="Stand. Genomic Sci.">
        <title>Genomic Encyclopedia of Bacterial and Archaeal Type Strains, Phase III: the genomes of soil and plant-associated and newly described type strains.</title>
        <authorList>
            <person name="Whitman W.B."/>
            <person name="Woyke T."/>
            <person name="Klenk H.P."/>
            <person name="Zhou Y."/>
            <person name="Lilburn T.G."/>
            <person name="Beck B.J."/>
            <person name="De Vos P."/>
            <person name="Vandamme P."/>
            <person name="Eisen J.A."/>
            <person name="Garrity G."/>
            <person name="Hugenholtz P."/>
            <person name="Kyrpides N.C."/>
        </authorList>
    </citation>
    <scope>NUCLEOTIDE SEQUENCE [LARGE SCALE GENOMIC DNA]</scope>
    <source>
        <strain evidence="2 3">CGMCC 1.10136</strain>
    </source>
</reference>
<dbReference type="GO" id="GO:0061503">
    <property type="term" value="F:tRNA threonylcarbamoyladenosine dehydratase"/>
    <property type="evidence" value="ECO:0007669"/>
    <property type="project" value="TreeGrafter"/>
</dbReference>
<gene>
    <name evidence="2" type="ORF">IP93_02993</name>
</gene>
<dbReference type="Pfam" id="PF00899">
    <property type="entry name" value="ThiF"/>
    <property type="match status" value="1"/>
</dbReference>
<proteinExistence type="predicted"/>
<protein>
    <submittedName>
        <fullName evidence="2">JAB domain-containing protein similar to deubiquitination enzymes</fullName>
    </submittedName>
</protein>
<evidence type="ECO:0000313" key="3">
    <source>
        <dbReference type="Proteomes" id="UP000316471"/>
    </source>
</evidence>
<comment type="caution">
    <text evidence="2">The sequence shown here is derived from an EMBL/GenBank/DDBJ whole genome shotgun (WGS) entry which is preliminary data.</text>
</comment>
<dbReference type="RefSeq" id="WP_158636374.1">
    <property type="nucleotide sequence ID" value="NZ_VLKP01000017.1"/>
</dbReference>
<dbReference type="InterPro" id="IPR045886">
    <property type="entry name" value="ThiF/MoeB/HesA"/>
</dbReference>
<organism evidence="2 3">
    <name type="scientific">Aerolutibacter ruishenii</name>
    <dbReference type="NCBI Taxonomy" id="686800"/>
    <lineage>
        <taxon>Bacteria</taxon>
        <taxon>Pseudomonadati</taxon>
        <taxon>Pseudomonadota</taxon>
        <taxon>Gammaproteobacteria</taxon>
        <taxon>Lysobacterales</taxon>
        <taxon>Lysobacteraceae</taxon>
        <taxon>Aerolutibacter</taxon>
    </lineage>
</organism>
<dbReference type="GO" id="GO:0061504">
    <property type="term" value="P:cyclic threonylcarbamoyladenosine biosynthetic process"/>
    <property type="evidence" value="ECO:0007669"/>
    <property type="project" value="TreeGrafter"/>
</dbReference>
<dbReference type="PANTHER" id="PTHR43267">
    <property type="entry name" value="TRNA THREONYLCARBAMOYLADENOSINE DEHYDRATASE"/>
    <property type="match status" value="1"/>
</dbReference>
<dbReference type="InterPro" id="IPR000594">
    <property type="entry name" value="ThiF_NAD_FAD-bd"/>
</dbReference>